<evidence type="ECO:0000259" key="2">
    <source>
        <dbReference type="SMART" id="SM00331"/>
    </source>
</evidence>
<gene>
    <name evidence="3" type="ORF">ACFQMG_12330</name>
</gene>
<dbReference type="PANTHER" id="PTHR43156">
    <property type="entry name" value="STAGE II SPORULATION PROTEIN E-RELATED"/>
    <property type="match status" value="1"/>
</dbReference>
<dbReference type="SMART" id="SM00331">
    <property type="entry name" value="PP2C_SIG"/>
    <property type="match status" value="1"/>
</dbReference>
<dbReference type="RefSeq" id="WP_345705043.1">
    <property type="nucleotide sequence ID" value="NZ_BAABKV010000001.1"/>
</dbReference>
<comment type="caution">
    <text evidence="3">The sequence shown here is derived from an EMBL/GenBank/DDBJ whole genome shotgun (WGS) entry which is preliminary data.</text>
</comment>
<evidence type="ECO:0000313" key="3">
    <source>
        <dbReference type="EMBL" id="MFC7180341.1"/>
    </source>
</evidence>
<dbReference type="Gene3D" id="3.60.40.10">
    <property type="entry name" value="PPM-type phosphatase domain"/>
    <property type="match status" value="1"/>
</dbReference>
<dbReference type="InterPro" id="IPR052016">
    <property type="entry name" value="Bact_Sigma-Reg"/>
</dbReference>
<sequence>MSRVAHDGSGEALAALLARSHHTSPDGLPMLVDAAARDLGLEGARILLADVQQHLLVPLDDGHGAARALGVEGTLAGRAYRETSVRVAREDDGLLRIWLPLINGIERIGVLEVTARGDHPGPEDRCRALADAACLAVVAKSGFSDTIVRTVRTAPMSLAAELVWSILPPRSIGTDRVTSSAVLEPAYEVGGDAFDHALHAGRLHLAVVDAMGHDLAAGLSAAVAMAGCRSARRAGGDLHDVMTAVDEALARWIPDRLLTAVLGTLDVADGLFRWLNCGHPPPLLIRRGHVVAGALEHPGELPLGLGAAAEGARRTVHTAQLEPGDRILVHTDGVTEARAFDGGRFGELRLTDHVVRAAAAGERAPEALRRLVSTILEHQRGRLDDDATIVLVEWHPPVPAD</sequence>
<dbReference type="GO" id="GO:0004722">
    <property type="term" value="F:protein serine/threonine phosphatase activity"/>
    <property type="evidence" value="ECO:0007669"/>
    <property type="project" value="UniProtKB-EC"/>
</dbReference>
<keyword evidence="1 3" id="KW-0378">Hydrolase</keyword>
<dbReference type="InterPro" id="IPR001932">
    <property type="entry name" value="PPM-type_phosphatase-like_dom"/>
</dbReference>
<organism evidence="3 4">
    <name type="scientific">Kitasatospora paranensis</name>
    <dbReference type="NCBI Taxonomy" id="258053"/>
    <lineage>
        <taxon>Bacteria</taxon>
        <taxon>Bacillati</taxon>
        <taxon>Actinomycetota</taxon>
        <taxon>Actinomycetes</taxon>
        <taxon>Kitasatosporales</taxon>
        <taxon>Streptomycetaceae</taxon>
        <taxon>Kitasatospora</taxon>
    </lineage>
</organism>
<evidence type="ECO:0000313" key="4">
    <source>
        <dbReference type="Proteomes" id="UP001596435"/>
    </source>
</evidence>
<dbReference type="EMBL" id="JBHTAJ010000018">
    <property type="protein sequence ID" value="MFC7180341.1"/>
    <property type="molecule type" value="Genomic_DNA"/>
</dbReference>
<keyword evidence="4" id="KW-1185">Reference proteome</keyword>
<dbReference type="EC" id="3.1.3.16" evidence="3"/>
<accession>A0ABW2FWZ4</accession>
<dbReference type="Proteomes" id="UP001596435">
    <property type="component" value="Unassembled WGS sequence"/>
</dbReference>
<dbReference type="SUPFAM" id="SSF81606">
    <property type="entry name" value="PP2C-like"/>
    <property type="match status" value="1"/>
</dbReference>
<dbReference type="InterPro" id="IPR036457">
    <property type="entry name" value="PPM-type-like_dom_sf"/>
</dbReference>
<proteinExistence type="predicted"/>
<reference evidence="4" key="1">
    <citation type="journal article" date="2019" name="Int. J. Syst. Evol. Microbiol.">
        <title>The Global Catalogue of Microorganisms (GCM) 10K type strain sequencing project: providing services to taxonomists for standard genome sequencing and annotation.</title>
        <authorList>
            <consortium name="The Broad Institute Genomics Platform"/>
            <consortium name="The Broad Institute Genome Sequencing Center for Infectious Disease"/>
            <person name="Wu L."/>
            <person name="Ma J."/>
        </authorList>
    </citation>
    <scope>NUCLEOTIDE SEQUENCE [LARGE SCALE GENOMIC DNA]</scope>
    <source>
        <strain evidence="4">CGMCC 1.12859</strain>
    </source>
</reference>
<protein>
    <submittedName>
        <fullName evidence="3">PP2C family protein-serine/threonine phosphatase</fullName>
        <ecNumber evidence="3">3.1.3.16</ecNumber>
    </submittedName>
</protein>
<dbReference type="Pfam" id="PF07228">
    <property type="entry name" value="SpoIIE"/>
    <property type="match status" value="1"/>
</dbReference>
<evidence type="ECO:0000256" key="1">
    <source>
        <dbReference type="ARBA" id="ARBA00022801"/>
    </source>
</evidence>
<feature type="domain" description="PPM-type phosphatase" evidence="2">
    <location>
        <begin position="174"/>
        <end position="394"/>
    </location>
</feature>
<dbReference type="PANTHER" id="PTHR43156:SF2">
    <property type="entry name" value="STAGE II SPORULATION PROTEIN E"/>
    <property type="match status" value="1"/>
</dbReference>
<name>A0ABW2FWZ4_9ACTN</name>